<dbReference type="InterPro" id="IPR000792">
    <property type="entry name" value="Tscrpt_reg_LuxR_C"/>
</dbReference>
<comment type="caution">
    <text evidence="7">The sequence shown here is derived from an EMBL/GenBank/DDBJ whole genome shotgun (WGS) entry which is preliminary data.</text>
</comment>
<dbReference type="PRINTS" id="PR00038">
    <property type="entry name" value="HTHLUXR"/>
</dbReference>
<dbReference type="EMBL" id="VISO01000003">
    <property type="protein sequence ID" value="TVZ63027.1"/>
    <property type="molecule type" value="Genomic_DNA"/>
</dbReference>
<gene>
    <name evidence="7" type="ORF">BCL32_3137</name>
</gene>
<dbReference type="InterPro" id="IPR036388">
    <property type="entry name" value="WH-like_DNA-bd_sf"/>
</dbReference>
<sequence>MLCCLLHEAGKSMEPVVHIVDDDQSFRTAVGRLLSTSGFRVALYESGEQFLAQLHATEPGCVLLDLELPGLSGRELQDRLLEKAPLLPIVYLTGQGDIRASVSAMKAGAEDFLEKPASGNILLEAIQRALVKYEKRREEHDRIRALQALVAGLTPRETAVFGLIVRGHLNKQIAYALGTSERTVKAHRHSIMEKLGVRSLAEAVSIAERTGLLDSDARPLQRT</sequence>
<keyword evidence="4" id="KW-0597">Phosphoprotein</keyword>
<protein>
    <submittedName>
        <fullName evidence="7">Two component transcriptional regulator, LuxR family</fullName>
    </submittedName>
</protein>
<dbReference type="InterPro" id="IPR001789">
    <property type="entry name" value="Sig_transdc_resp-reg_receiver"/>
</dbReference>
<keyword evidence="3" id="KW-0804">Transcription</keyword>
<dbReference type="Pfam" id="PF00072">
    <property type="entry name" value="Response_reg"/>
    <property type="match status" value="1"/>
</dbReference>
<dbReference type="PANTHER" id="PTHR44688:SF16">
    <property type="entry name" value="DNA-BINDING TRANSCRIPTIONAL ACTIVATOR DEVR_DOSR"/>
    <property type="match status" value="1"/>
</dbReference>
<proteinExistence type="predicted"/>
<dbReference type="PROSITE" id="PS50110">
    <property type="entry name" value="RESPONSE_REGULATORY"/>
    <property type="match status" value="1"/>
</dbReference>
<evidence type="ECO:0000313" key="8">
    <source>
        <dbReference type="Proteomes" id="UP000319824"/>
    </source>
</evidence>
<dbReference type="Gene3D" id="1.10.10.10">
    <property type="entry name" value="Winged helix-like DNA-binding domain superfamily/Winged helix DNA-binding domain"/>
    <property type="match status" value="1"/>
</dbReference>
<dbReference type="SUPFAM" id="SSF52172">
    <property type="entry name" value="CheY-like"/>
    <property type="match status" value="1"/>
</dbReference>
<name>A0A559SL01_9HYPH</name>
<evidence type="ECO:0000259" key="6">
    <source>
        <dbReference type="PROSITE" id="PS50110"/>
    </source>
</evidence>
<feature type="modified residue" description="4-aspartylphosphate" evidence="4">
    <location>
        <position position="65"/>
    </location>
</feature>
<keyword evidence="1" id="KW-0805">Transcription regulation</keyword>
<accession>A0A559SL01</accession>
<evidence type="ECO:0000256" key="2">
    <source>
        <dbReference type="ARBA" id="ARBA00023125"/>
    </source>
</evidence>
<reference evidence="7 8" key="1">
    <citation type="submission" date="2019-06" db="EMBL/GenBank/DDBJ databases">
        <title>Pac Bio to generate improved reference genome sequences for organisms with transposon mutant libraries (support for FEBA project).</title>
        <authorList>
            <person name="Blow M."/>
        </authorList>
    </citation>
    <scope>NUCLEOTIDE SEQUENCE [LARGE SCALE GENOMIC DNA]</scope>
    <source>
        <strain evidence="7 8">USDA 1844</strain>
    </source>
</reference>
<dbReference type="PANTHER" id="PTHR44688">
    <property type="entry name" value="DNA-BINDING TRANSCRIPTIONAL ACTIVATOR DEVR_DOSR"/>
    <property type="match status" value="1"/>
</dbReference>
<evidence type="ECO:0000256" key="1">
    <source>
        <dbReference type="ARBA" id="ARBA00023015"/>
    </source>
</evidence>
<dbReference type="GO" id="GO:0003677">
    <property type="term" value="F:DNA binding"/>
    <property type="evidence" value="ECO:0007669"/>
    <property type="project" value="UniProtKB-KW"/>
</dbReference>
<dbReference type="Pfam" id="PF00196">
    <property type="entry name" value="GerE"/>
    <property type="match status" value="1"/>
</dbReference>
<dbReference type="Gene3D" id="3.40.50.2300">
    <property type="match status" value="1"/>
</dbReference>
<dbReference type="PROSITE" id="PS50043">
    <property type="entry name" value="HTH_LUXR_2"/>
    <property type="match status" value="1"/>
</dbReference>
<dbReference type="SMART" id="SM00421">
    <property type="entry name" value="HTH_LUXR"/>
    <property type="match status" value="1"/>
</dbReference>
<evidence type="ECO:0000256" key="4">
    <source>
        <dbReference type="PROSITE-ProRule" id="PRU00169"/>
    </source>
</evidence>
<evidence type="ECO:0000256" key="3">
    <source>
        <dbReference type="ARBA" id="ARBA00023163"/>
    </source>
</evidence>
<keyword evidence="2" id="KW-0238">DNA-binding</keyword>
<dbReference type="CDD" id="cd06170">
    <property type="entry name" value="LuxR_C_like"/>
    <property type="match status" value="1"/>
</dbReference>
<dbReference type="SMART" id="SM00448">
    <property type="entry name" value="REC"/>
    <property type="match status" value="1"/>
</dbReference>
<dbReference type="GO" id="GO:0000160">
    <property type="term" value="P:phosphorelay signal transduction system"/>
    <property type="evidence" value="ECO:0007669"/>
    <property type="project" value="InterPro"/>
</dbReference>
<dbReference type="InterPro" id="IPR011006">
    <property type="entry name" value="CheY-like_superfamily"/>
</dbReference>
<organism evidence="7 8">
    <name type="scientific">Rhizobium mongolense USDA 1844</name>
    <dbReference type="NCBI Taxonomy" id="1079460"/>
    <lineage>
        <taxon>Bacteria</taxon>
        <taxon>Pseudomonadati</taxon>
        <taxon>Pseudomonadota</taxon>
        <taxon>Alphaproteobacteria</taxon>
        <taxon>Hyphomicrobiales</taxon>
        <taxon>Rhizobiaceae</taxon>
        <taxon>Rhizobium/Agrobacterium group</taxon>
        <taxon>Rhizobium</taxon>
    </lineage>
</organism>
<dbReference type="Proteomes" id="UP000319824">
    <property type="component" value="Unassembled WGS sequence"/>
</dbReference>
<dbReference type="GO" id="GO:0006355">
    <property type="term" value="P:regulation of DNA-templated transcription"/>
    <property type="evidence" value="ECO:0007669"/>
    <property type="project" value="InterPro"/>
</dbReference>
<feature type="domain" description="Response regulatory" evidence="6">
    <location>
        <begin position="16"/>
        <end position="130"/>
    </location>
</feature>
<dbReference type="AlphaFoldDB" id="A0A559SL01"/>
<evidence type="ECO:0000313" key="7">
    <source>
        <dbReference type="EMBL" id="TVZ63027.1"/>
    </source>
</evidence>
<evidence type="ECO:0000259" key="5">
    <source>
        <dbReference type="PROSITE" id="PS50043"/>
    </source>
</evidence>
<feature type="domain" description="HTH luxR-type" evidence="5">
    <location>
        <begin position="146"/>
        <end position="211"/>
    </location>
</feature>